<keyword evidence="1 5" id="KW-0489">Methyltransferase</keyword>
<evidence type="ECO:0000313" key="5">
    <source>
        <dbReference type="EMBL" id="VEI00578.1"/>
    </source>
</evidence>
<keyword evidence="2 5" id="KW-0808">Transferase</keyword>
<evidence type="ECO:0000313" key="4">
    <source>
        <dbReference type="EMBL" id="KEY18044.1"/>
    </source>
</evidence>
<dbReference type="InterPro" id="IPR019257">
    <property type="entry name" value="MeTrfase_dom"/>
</dbReference>
<keyword evidence="6" id="KW-1185">Reference proteome</keyword>
<dbReference type="PIRSF" id="PIRSF018005">
    <property type="entry name" value="UCP018005"/>
    <property type="match status" value="1"/>
</dbReference>
<evidence type="ECO:0000259" key="3">
    <source>
        <dbReference type="Pfam" id="PF10017"/>
    </source>
</evidence>
<evidence type="ECO:0000256" key="1">
    <source>
        <dbReference type="ARBA" id="ARBA00022603"/>
    </source>
</evidence>
<sequence>MTKNNTFLKDVNDGLSQYPKYLSSHYFYDKNGDELFRQIMEMPEYYLTNSELEIFKEQTDSIIGSFGLDKSQGFELIELGAGDGEKTQHLLKRLIDEDFKFKFIPVDISNNSLHQITERMTDLFPTLEIEGKQGDYFYVLDELFISDKPKVILFIGSNLGNMADETAANFLNKIAINMKPGEKLLLGLDLIKSQDIVLPAYSDAAGITRDFNLNLLKRINNELGADFDISSFEHQPEYTEEEGIAKSFLRSKKKQTVYIKDLEKFFEFAENESIHTEISRKYNDEILQRLIATSDLEISTKLLDRKNYFADYILIKT</sequence>
<dbReference type="KEGG" id="cant:NCTC13489_02180"/>
<proteinExistence type="predicted"/>
<name>A0A448NTD4_9FLAO</name>
<dbReference type="InterPro" id="IPR029063">
    <property type="entry name" value="SAM-dependent_MTases_sf"/>
</dbReference>
<dbReference type="PANTHER" id="PTHR43397">
    <property type="entry name" value="ERGOTHIONEINE BIOSYNTHESIS PROTEIN 1"/>
    <property type="match status" value="1"/>
</dbReference>
<dbReference type="InterPro" id="IPR051128">
    <property type="entry name" value="EgtD_Methyltrsf_superfamily"/>
</dbReference>
<feature type="domain" description="Histidine-specific methyltransferase SAM-dependent" evidence="3">
    <location>
        <begin position="8"/>
        <end position="314"/>
    </location>
</feature>
<dbReference type="GO" id="GO:0032259">
    <property type="term" value="P:methylation"/>
    <property type="evidence" value="ECO:0007669"/>
    <property type="project" value="UniProtKB-KW"/>
</dbReference>
<dbReference type="Proteomes" id="UP000270036">
    <property type="component" value="Chromosome"/>
</dbReference>
<evidence type="ECO:0000313" key="7">
    <source>
        <dbReference type="Proteomes" id="UP000270036"/>
    </source>
</evidence>
<dbReference type="SUPFAM" id="SSF53335">
    <property type="entry name" value="S-adenosyl-L-methionine-dependent methyltransferases"/>
    <property type="match status" value="1"/>
</dbReference>
<gene>
    <name evidence="5" type="primary">egtD</name>
    <name evidence="4" type="ORF">HY04_05830</name>
    <name evidence="5" type="ORF">NCTC13489_02180</name>
</gene>
<protein>
    <submittedName>
        <fullName evidence="5">Histidine-specific methyltransferase EgtD</fullName>
        <ecNumber evidence="5">2.1.1.44</ecNumber>
    </submittedName>
</protein>
<dbReference type="STRING" id="266748.HY04_05830"/>
<dbReference type="PANTHER" id="PTHR43397:SF1">
    <property type="entry name" value="ERGOTHIONEINE BIOSYNTHESIS PROTEIN 1"/>
    <property type="match status" value="1"/>
</dbReference>
<dbReference type="Proteomes" id="UP000028349">
    <property type="component" value="Unassembled WGS sequence"/>
</dbReference>
<dbReference type="GO" id="GO:0052706">
    <property type="term" value="F:L-histidine N(alpha)-methyltransferase activity"/>
    <property type="evidence" value="ECO:0007669"/>
    <property type="project" value="UniProtKB-EC"/>
</dbReference>
<dbReference type="Pfam" id="PF10017">
    <property type="entry name" value="Methyltransf_33"/>
    <property type="match status" value="1"/>
</dbReference>
<accession>A0A448NTD4</accession>
<dbReference type="EC" id="2.1.1.44" evidence="5"/>
<dbReference type="EMBL" id="JPEP01000002">
    <property type="protein sequence ID" value="KEY18044.1"/>
    <property type="molecule type" value="Genomic_DNA"/>
</dbReference>
<evidence type="ECO:0000313" key="6">
    <source>
        <dbReference type="Proteomes" id="UP000028349"/>
    </source>
</evidence>
<organism evidence="5 7">
    <name type="scientific">Kaistella antarctica</name>
    <dbReference type="NCBI Taxonomy" id="266748"/>
    <lineage>
        <taxon>Bacteria</taxon>
        <taxon>Pseudomonadati</taxon>
        <taxon>Bacteroidota</taxon>
        <taxon>Flavobacteriia</taxon>
        <taxon>Flavobacteriales</taxon>
        <taxon>Weeksellaceae</taxon>
        <taxon>Chryseobacterium group</taxon>
        <taxon>Kaistella</taxon>
    </lineage>
</organism>
<dbReference type="InterPro" id="IPR017804">
    <property type="entry name" value="MeTrfase_EgtD-like"/>
</dbReference>
<dbReference type="EMBL" id="LR134441">
    <property type="protein sequence ID" value="VEI00578.1"/>
    <property type="molecule type" value="Genomic_DNA"/>
</dbReference>
<reference evidence="4 6" key="1">
    <citation type="submission" date="2014-07" db="EMBL/GenBank/DDBJ databases">
        <authorList>
            <person name="Pisani N.G."/>
            <person name="Newman J.D."/>
        </authorList>
    </citation>
    <scope>NUCLEOTIDE SEQUENCE [LARGE SCALE GENOMIC DNA]</scope>
    <source>
        <strain evidence="4 6">LMG 24720</strain>
    </source>
</reference>
<dbReference type="AlphaFoldDB" id="A0A448NTD4"/>
<reference evidence="5 7" key="2">
    <citation type="submission" date="2018-12" db="EMBL/GenBank/DDBJ databases">
        <authorList>
            <consortium name="Pathogen Informatics"/>
        </authorList>
    </citation>
    <scope>NUCLEOTIDE SEQUENCE [LARGE SCALE GENOMIC DNA]</scope>
    <source>
        <strain evidence="5 7">NCTC13489</strain>
    </source>
</reference>
<evidence type="ECO:0000256" key="2">
    <source>
        <dbReference type="ARBA" id="ARBA00022679"/>
    </source>
</evidence>
<dbReference type="Gene3D" id="3.40.50.150">
    <property type="entry name" value="Vaccinia Virus protein VP39"/>
    <property type="match status" value="1"/>
</dbReference>
<dbReference type="RefSeq" id="WP_034718073.1">
    <property type="nucleotide sequence ID" value="NZ_FOIX01000001.1"/>
</dbReference>